<dbReference type="Gene3D" id="3.50.50.60">
    <property type="entry name" value="FAD/NAD(P)-binding domain"/>
    <property type="match status" value="1"/>
</dbReference>
<dbReference type="PANTHER" id="PTHR13847">
    <property type="entry name" value="SARCOSINE DEHYDROGENASE-RELATED"/>
    <property type="match status" value="1"/>
</dbReference>
<sequence length="384" mass="42150">MENSYDLIVVGAGALGAFHAYFALQRGLKVLLLEKDARPMAATVRNFGQIIPSGMAEGTWFDYARASLATYKAIQAECDISIRPTGALYLASSPLEMQVLEEKHARYQALGYASAVLTGAQCRQHLPAVRADYCAGGLHFAQEVTAEPDLLIHRLLAYLVARWQLDYRPATPVREATAGTAGATVIDTHGRRYQGAQVVVCSGRDVQQLFPDVFAQSDLQLVKLQMLATYPLPQVALPGSVLTGLSIRRYHAFHSCPSFAQLRPDDVAPELRQWGIHLLFKQALDGAIILGDTHEYADVAGANPLDFNNSDHLNQLLLAEARRILDLPDWRIQRTWNGFYTQSRSAEIFQHSPDPRLHLVTGIGGKGMTTAAGFAQHHVAQLGL</sequence>
<organism evidence="7 8">
    <name type="scientific">Hymenobacter nivis</name>
    <dbReference type="NCBI Taxonomy" id="1850093"/>
    <lineage>
        <taxon>Bacteria</taxon>
        <taxon>Pseudomonadati</taxon>
        <taxon>Bacteroidota</taxon>
        <taxon>Cytophagia</taxon>
        <taxon>Cytophagales</taxon>
        <taxon>Hymenobacteraceae</taxon>
        <taxon>Hymenobacter</taxon>
    </lineage>
</organism>
<evidence type="ECO:0000256" key="4">
    <source>
        <dbReference type="ARBA" id="ARBA00023002"/>
    </source>
</evidence>
<dbReference type="Pfam" id="PF01266">
    <property type="entry name" value="DAO"/>
    <property type="match status" value="1"/>
</dbReference>
<comment type="cofactor">
    <cofactor evidence="1">
        <name>FAD</name>
        <dbReference type="ChEBI" id="CHEBI:57692"/>
    </cofactor>
</comment>
<evidence type="ECO:0000256" key="2">
    <source>
        <dbReference type="ARBA" id="ARBA00009410"/>
    </source>
</evidence>
<dbReference type="Gene3D" id="3.30.9.10">
    <property type="entry name" value="D-Amino Acid Oxidase, subunit A, domain 2"/>
    <property type="match status" value="1"/>
</dbReference>
<accession>A0A2Z3GIX2</accession>
<dbReference type="RefSeq" id="WP_109654759.1">
    <property type="nucleotide sequence ID" value="NZ_CP029145.1"/>
</dbReference>
<dbReference type="EMBL" id="CP029145">
    <property type="protein sequence ID" value="AWM31872.1"/>
    <property type="molecule type" value="Genomic_DNA"/>
</dbReference>
<keyword evidence="4" id="KW-0560">Oxidoreductase</keyword>
<keyword evidence="5" id="KW-0812">Transmembrane</keyword>
<dbReference type="AlphaFoldDB" id="A0A2Z3GIX2"/>
<gene>
    <name evidence="7" type="ORF">DDQ68_03155</name>
</gene>
<proteinExistence type="inferred from homology"/>
<evidence type="ECO:0000256" key="1">
    <source>
        <dbReference type="ARBA" id="ARBA00001974"/>
    </source>
</evidence>
<dbReference type="InterPro" id="IPR036188">
    <property type="entry name" value="FAD/NAD-bd_sf"/>
</dbReference>
<dbReference type="PANTHER" id="PTHR13847:SF286">
    <property type="entry name" value="D-AMINO ACID DEHYDROGENASE"/>
    <property type="match status" value="1"/>
</dbReference>
<dbReference type="Proteomes" id="UP000245999">
    <property type="component" value="Chromosome"/>
</dbReference>
<keyword evidence="5" id="KW-0472">Membrane</keyword>
<evidence type="ECO:0000259" key="6">
    <source>
        <dbReference type="Pfam" id="PF01266"/>
    </source>
</evidence>
<dbReference type="NCBIfam" id="TIGR03364">
    <property type="entry name" value="HpnW_proposed"/>
    <property type="match status" value="1"/>
</dbReference>
<dbReference type="GO" id="GO:0005737">
    <property type="term" value="C:cytoplasm"/>
    <property type="evidence" value="ECO:0007669"/>
    <property type="project" value="TreeGrafter"/>
</dbReference>
<keyword evidence="8" id="KW-1185">Reference proteome</keyword>
<feature type="transmembrane region" description="Helical" evidence="5">
    <location>
        <begin position="6"/>
        <end position="24"/>
    </location>
</feature>
<feature type="domain" description="FAD dependent oxidoreductase" evidence="6">
    <location>
        <begin position="6"/>
        <end position="377"/>
    </location>
</feature>
<dbReference type="GO" id="GO:0016491">
    <property type="term" value="F:oxidoreductase activity"/>
    <property type="evidence" value="ECO:0007669"/>
    <property type="project" value="UniProtKB-KW"/>
</dbReference>
<protein>
    <submittedName>
        <fullName evidence="7">TIGR03364 family FAD-dependent oxidoreductase</fullName>
    </submittedName>
</protein>
<keyword evidence="5" id="KW-1133">Transmembrane helix</keyword>
<evidence type="ECO:0000256" key="5">
    <source>
        <dbReference type="SAM" id="Phobius"/>
    </source>
</evidence>
<keyword evidence="3" id="KW-0285">Flavoprotein</keyword>
<dbReference type="KEGG" id="hnv:DDQ68_03155"/>
<comment type="similarity">
    <text evidence="2">Belongs to the DadA oxidoreductase family.</text>
</comment>
<dbReference type="InterPro" id="IPR017741">
    <property type="entry name" value="FAD-dependent_OxRdtase_HpnW"/>
</dbReference>
<dbReference type="InterPro" id="IPR006076">
    <property type="entry name" value="FAD-dep_OxRdtase"/>
</dbReference>
<evidence type="ECO:0000313" key="8">
    <source>
        <dbReference type="Proteomes" id="UP000245999"/>
    </source>
</evidence>
<dbReference type="OrthoDB" id="9799943at2"/>
<dbReference type="SUPFAM" id="SSF51905">
    <property type="entry name" value="FAD/NAD(P)-binding domain"/>
    <property type="match status" value="1"/>
</dbReference>
<evidence type="ECO:0000313" key="7">
    <source>
        <dbReference type="EMBL" id="AWM31872.1"/>
    </source>
</evidence>
<name>A0A2Z3GIX2_9BACT</name>
<reference evidence="8" key="1">
    <citation type="submission" date="2018-04" db="EMBL/GenBank/DDBJ databases">
        <title>Complete genome of Antarctic heterotrophic bacterium Hymenobacter nivis.</title>
        <authorList>
            <person name="Terashima M."/>
        </authorList>
    </citation>
    <scope>NUCLEOTIDE SEQUENCE [LARGE SCALE GENOMIC DNA]</scope>
    <source>
        <strain evidence="8">NBRC 111535</strain>
    </source>
</reference>
<evidence type="ECO:0000256" key="3">
    <source>
        <dbReference type="ARBA" id="ARBA00022630"/>
    </source>
</evidence>